<organism evidence="7 8">
    <name type="scientific">Paralvinella palmiformis</name>
    <dbReference type="NCBI Taxonomy" id="53620"/>
    <lineage>
        <taxon>Eukaryota</taxon>
        <taxon>Metazoa</taxon>
        <taxon>Spiralia</taxon>
        <taxon>Lophotrochozoa</taxon>
        <taxon>Annelida</taxon>
        <taxon>Polychaeta</taxon>
        <taxon>Sedentaria</taxon>
        <taxon>Canalipalpata</taxon>
        <taxon>Terebellida</taxon>
        <taxon>Terebelliformia</taxon>
        <taxon>Alvinellidae</taxon>
        <taxon>Paralvinella</taxon>
    </lineage>
</organism>
<dbReference type="InterPro" id="IPR001781">
    <property type="entry name" value="Znf_LIM"/>
</dbReference>
<keyword evidence="2" id="KW-0677">Repeat</keyword>
<evidence type="ECO:0000313" key="8">
    <source>
        <dbReference type="Proteomes" id="UP001208570"/>
    </source>
</evidence>
<reference evidence="7" key="1">
    <citation type="journal article" date="2023" name="Mol. Biol. Evol.">
        <title>Third-Generation Sequencing Reveals the Adaptive Role of the Epigenome in Three Deep-Sea Polychaetes.</title>
        <authorList>
            <person name="Perez M."/>
            <person name="Aroh O."/>
            <person name="Sun Y."/>
            <person name="Lan Y."/>
            <person name="Juniper S.K."/>
            <person name="Young C.R."/>
            <person name="Angers B."/>
            <person name="Qian P.Y."/>
        </authorList>
    </citation>
    <scope>NUCLEOTIDE SEQUENCE</scope>
    <source>
        <strain evidence="7">P08H-3</strain>
    </source>
</reference>
<dbReference type="PROSITE" id="PS50023">
    <property type="entry name" value="LIM_DOMAIN_2"/>
    <property type="match status" value="1"/>
</dbReference>
<comment type="caution">
    <text evidence="7">The sequence shown here is derived from an EMBL/GenBank/DDBJ whole genome shotgun (WGS) entry which is preliminary data.</text>
</comment>
<dbReference type="Gene3D" id="2.10.110.10">
    <property type="entry name" value="Cysteine Rich Protein"/>
    <property type="match status" value="1"/>
</dbReference>
<evidence type="ECO:0000256" key="1">
    <source>
        <dbReference type="ARBA" id="ARBA00022723"/>
    </source>
</evidence>
<dbReference type="PROSITE" id="PS00478">
    <property type="entry name" value="LIM_DOMAIN_1"/>
    <property type="match status" value="1"/>
</dbReference>
<dbReference type="Proteomes" id="UP001208570">
    <property type="component" value="Unassembled WGS sequence"/>
</dbReference>
<evidence type="ECO:0000256" key="3">
    <source>
        <dbReference type="ARBA" id="ARBA00022833"/>
    </source>
</evidence>
<evidence type="ECO:0000313" key="7">
    <source>
        <dbReference type="EMBL" id="KAK2164156.1"/>
    </source>
</evidence>
<dbReference type="Pfam" id="PF00412">
    <property type="entry name" value="LIM"/>
    <property type="match status" value="1"/>
</dbReference>
<evidence type="ECO:0000256" key="5">
    <source>
        <dbReference type="PROSITE-ProRule" id="PRU00125"/>
    </source>
</evidence>
<evidence type="ECO:0000259" key="6">
    <source>
        <dbReference type="PROSITE" id="PS50023"/>
    </source>
</evidence>
<dbReference type="GO" id="GO:0046872">
    <property type="term" value="F:metal ion binding"/>
    <property type="evidence" value="ECO:0007669"/>
    <property type="project" value="UniProtKB-KW"/>
</dbReference>
<keyword evidence="3 5" id="KW-0862">Zinc</keyword>
<sequence length="96" mass="10614">MGTFGPGEEDRIGYVVSVGVKQDEPPKTEKCATCGKSVYAAERMEAGGNVYHKLCFKCATCKMPLKLNNYQQNEGKLLCKTDYQKEILAKNAQICT</sequence>
<evidence type="ECO:0000256" key="4">
    <source>
        <dbReference type="ARBA" id="ARBA00023038"/>
    </source>
</evidence>
<keyword evidence="1 5" id="KW-0479">Metal-binding</keyword>
<dbReference type="SMART" id="SM00132">
    <property type="entry name" value="LIM"/>
    <property type="match status" value="1"/>
</dbReference>
<accession>A0AAD9NDE5</accession>
<gene>
    <name evidence="7" type="ORF">LSH36_68g11000</name>
</gene>
<keyword evidence="8" id="KW-1185">Reference proteome</keyword>
<dbReference type="PANTHER" id="PTHR24206">
    <property type="entry name" value="OS06G0237300 PROTEIN"/>
    <property type="match status" value="1"/>
</dbReference>
<dbReference type="FunFam" id="2.10.110.10:FF:000001">
    <property type="entry name" value="Cysteine and glycine-rich protein 1"/>
    <property type="match status" value="1"/>
</dbReference>
<dbReference type="AlphaFoldDB" id="A0AAD9NDE5"/>
<proteinExistence type="predicted"/>
<dbReference type="SUPFAM" id="SSF57716">
    <property type="entry name" value="Glucocorticoid receptor-like (DNA-binding domain)"/>
    <property type="match status" value="2"/>
</dbReference>
<dbReference type="EMBL" id="JAODUP010000068">
    <property type="protein sequence ID" value="KAK2164156.1"/>
    <property type="molecule type" value="Genomic_DNA"/>
</dbReference>
<feature type="domain" description="LIM zinc-binding" evidence="6">
    <location>
        <begin position="29"/>
        <end position="89"/>
    </location>
</feature>
<evidence type="ECO:0000256" key="2">
    <source>
        <dbReference type="ARBA" id="ARBA00022737"/>
    </source>
</evidence>
<name>A0AAD9NDE5_9ANNE</name>
<keyword evidence="4 5" id="KW-0440">LIM domain</keyword>
<protein>
    <recommendedName>
        <fullName evidence="6">LIM zinc-binding domain-containing protein</fullName>
    </recommendedName>
</protein>
<dbReference type="CDD" id="cd09358">
    <property type="entry name" value="LIM_Mical_like"/>
    <property type="match status" value="1"/>
</dbReference>